<dbReference type="EMBL" id="AZGA01000007">
    <property type="protein sequence ID" value="KRM36092.1"/>
    <property type="molecule type" value="Genomic_DNA"/>
</dbReference>
<dbReference type="RefSeq" id="WP_035456229.1">
    <property type="nucleotide sequence ID" value="NZ_AZGA01000007.1"/>
</dbReference>
<dbReference type="AlphaFoldDB" id="X0PV34"/>
<keyword evidence="2" id="KW-1185">Reference proteome</keyword>
<dbReference type="PATRIC" id="fig|1423734.3.peg.124"/>
<gene>
    <name evidence="1" type="ORF">FC83_GL000125</name>
</gene>
<evidence type="ECO:0000313" key="2">
    <source>
        <dbReference type="Proteomes" id="UP000051236"/>
    </source>
</evidence>
<protein>
    <submittedName>
        <fullName evidence="1">Uncharacterized protein</fullName>
    </submittedName>
</protein>
<comment type="caution">
    <text evidence="1">The sequence shown here is derived from an EMBL/GenBank/DDBJ whole genome shotgun (WGS) entry which is preliminary data.</text>
</comment>
<reference evidence="1 2" key="1">
    <citation type="journal article" date="2015" name="Genome Announc.">
        <title>Expanding the biotechnology potential of lactobacilli through comparative genomics of 213 strains and associated genera.</title>
        <authorList>
            <person name="Sun Z."/>
            <person name="Harris H.M."/>
            <person name="McCann A."/>
            <person name="Guo C."/>
            <person name="Argimon S."/>
            <person name="Zhang W."/>
            <person name="Yang X."/>
            <person name="Jeffery I.B."/>
            <person name="Cooney J.C."/>
            <person name="Kagawa T.F."/>
            <person name="Liu W."/>
            <person name="Song Y."/>
            <person name="Salvetti E."/>
            <person name="Wrobel A."/>
            <person name="Rasinkangas P."/>
            <person name="Parkhill J."/>
            <person name="Rea M.C."/>
            <person name="O'Sullivan O."/>
            <person name="Ritari J."/>
            <person name="Douillard F.P."/>
            <person name="Paul Ross R."/>
            <person name="Yang R."/>
            <person name="Briner A.E."/>
            <person name="Felis G.E."/>
            <person name="de Vos W.M."/>
            <person name="Barrangou R."/>
            <person name="Klaenhammer T.R."/>
            <person name="Caufield P.W."/>
            <person name="Cui Y."/>
            <person name="Zhang H."/>
            <person name="O'Toole P.W."/>
        </authorList>
    </citation>
    <scope>NUCLEOTIDE SEQUENCE [LARGE SCALE GENOMIC DNA]</scope>
    <source>
        <strain evidence="1 2">DSM 18527</strain>
    </source>
</reference>
<organism evidence="1 2">
    <name type="scientific">Agrilactobacillus composti DSM 18527 = JCM 14202</name>
    <dbReference type="NCBI Taxonomy" id="1423734"/>
    <lineage>
        <taxon>Bacteria</taxon>
        <taxon>Bacillati</taxon>
        <taxon>Bacillota</taxon>
        <taxon>Bacilli</taxon>
        <taxon>Lactobacillales</taxon>
        <taxon>Lactobacillaceae</taxon>
        <taxon>Agrilactobacillus</taxon>
    </lineage>
</organism>
<sequence length="317" mass="37679">MLRNKYRLFLILLNGQTKANAVNKRYWTERYHIRFQKYLQRAVHHKFLRVSMDPMDKLLNLPTSHLKELARSFGIEVDNRDAAQLRLSIFKMYQQHQKQHDLSPKLQAWFEREVYLLTPKGNDYVASAQHLWFMHQFYYPDVVDLKHLLPLYKRQPALLAWQYVAELLDRGIQTAQAQGNVTVALILQKRKVRLYRQVACYPEGLACLQQVLFNELEHHIVPNVLAKNTKGYLPAIKHLSRYEIQELHFFLVQLNLSLDEFLMGLSHFLQRQDMKHNVMTRMEMMRAVMLAYLEDFNGLAQLYDHVQARQESPQLMS</sequence>
<evidence type="ECO:0000313" key="1">
    <source>
        <dbReference type="EMBL" id="KRM36092.1"/>
    </source>
</evidence>
<proteinExistence type="predicted"/>
<dbReference type="STRING" id="1423734.FC83_GL000125"/>
<dbReference type="OrthoDB" id="2162245at2"/>
<accession>X0PV34</accession>
<dbReference type="Proteomes" id="UP000051236">
    <property type="component" value="Unassembled WGS sequence"/>
</dbReference>
<name>X0PV34_9LACO</name>